<dbReference type="Proteomes" id="UP000824120">
    <property type="component" value="Chromosome 6"/>
</dbReference>
<feature type="transmembrane region" description="Helical" evidence="1">
    <location>
        <begin position="114"/>
        <end position="135"/>
    </location>
</feature>
<feature type="transmembrane region" description="Helical" evidence="1">
    <location>
        <begin position="287"/>
        <end position="308"/>
    </location>
</feature>
<dbReference type="EMBL" id="JACXVP010000006">
    <property type="protein sequence ID" value="KAG5602288.1"/>
    <property type="molecule type" value="Genomic_DNA"/>
</dbReference>
<keyword evidence="1" id="KW-1133">Transmembrane helix</keyword>
<accession>A0A9J5YRF4</accession>
<feature type="transmembrane region" description="Helical" evidence="1">
    <location>
        <begin position="49"/>
        <end position="74"/>
    </location>
</feature>
<organism evidence="2 3">
    <name type="scientific">Solanum commersonii</name>
    <name type="common">Commerson's wild potato</name>
    <name type="synonym">Commerson's nightshade</name>
    <dbReference type="NCBI Taxonomy" id="4109"/>
    <lineage>
        <taxon>Eukaryota</taxon>
        <taxon>Viridiplantae</taxon>
        <taxon>Streptophyta</taxon>
        <taxon>Embryophyta</taxon>
        <taxon>Tracheophyta</taxon>
        <taxon>Spermatophyta</taxon>
        <taxon>Magnoliopsida</taxon>
        <taxon>eudicotyledons</taxon>
        <taxon>Gunneridae</taxon>
        <taxon>Pentapetalae</taxon>
        <taxon>asterids</taxon>
        <taxon>lamiids</taxon>
        <taxon>Solanales</taxon>
        <taxon>Solanaceae</taxon>
        <taxon>Solanoideae</taxon>
        <taxon>Solaneae</taxon>
        <taxon>Solanum</taxon>
    </lineage>
</organism>
<gene>
    <name evidence="2" type="ORF">H5410_033658</name>
</gene>
<keyword evidence="1" id="KW-0472">Membrane</keyword>
<feature type="transmembrane region" description="Helical" evidence="1">
    <location>
        <begin position="201"/>
        <end position="232"/>
    </location>
</feature>
<evidence type="ECO:0000313" key="2">
    <source>
        <dbReference type="EMBL" id="KAG5602288.1"/>
    </source>
</evidence>
<evidence type="ECO:0000313" key="3">
    <source>
        <dbReference type="Proteomes" id="UP000824120"/>
    </source>
</evidence>
<dbReference type="OrthoDB" id="687732at2759"/>
<reference evidence="2 3" key="1">
    <citation type="submission" date="2020-09" db="EMBL/GenBank/DDBJ databases">
        <title>De no assembly of potato wild relative species, Solanum commersonii.</title>
        <authorList>
            <person name="Cho K."/>
        </authorList>
    </citation>
    <scope>NUCLEOTIDE SEQUENCE [LARGE SCALE GENOMIC DNA]</scope>
    <source>
        <strain evidence="2">LZ3.2</strain>
        <tissue evidence="2">Leaf</tissue>
    </source>
</reference>
<sequence>MRLLLKQRRKHHCLLLCLKNTNMKDYSSVPMQGTGKIIRRSIFIFLQNYQFYTTIAAVLAFPFAASVLLLHAFVPSTCFLRAFHDHLHSLFNAAGLPSFSKLFTVLNSKLSQTFAISFLAFPFTLTSLLFAKASVIEALSDQKSSKKPAFSSFCSLYSSLLLTQLCNSIVIISAYATCFTLLFFAFNIFNYRFDLSSPRSILFISATGAIICSIILASTLIICNLALVLSGLENIGGYMAILKACFLIKGKNATALFLALIFNLALAAVEVLYQYRIVKAHHHIRTGFSAIALEGMFIAYLYAILLILDTISSCLFFECCKTNCQMDEEGCFPYQIEIEDRDHHAVLLIKNLEELS</sequence>
<evidence type="ECO:0000256" key="1">
    <source>
        <dbReference type="SAM" id="Phobius"/>
    </source>
</evidence>
<feature type="transmembrane region" description="Helical" evidence="1">
    <location>
        <begin position="253"/>
        <end position="275"/>
    </location>
</feature>
<proteinExistence type="predicted"/>
<dbReference type="AlphaFoldDB" id="A0A9J5YRF4"/>
<dbReference type="PANTHER" id="PTHR33133:SF3">
    <property type="entry name" value="TRANSMEMBRANE PROTEIN"/>
    <property type="match status" value="1"/>
</dbReference>
<comment type="caution">
    <text evidence="2">The sequence shown here is derived from an EMBL/GenBank/DDBJ whole genome shotgun (WGS) entry which is preliminary data.</text>
</comment>
<keyword evidence="3" id="KW-1185">Reference proteome</keyword>
<feature type="transmembrane region" description="Helical" evidence="1">
    <location>
        <begin position="156"/>
        <end position="189"/>
    </location>
</feature>
<dbReference type="PANTHER" id="PTHR33133">
    <property type="entry name" value="OS08G0107100 PROTEIN-RELATED"/>
    <property type="match status" value="1"/>
</dbReference>
<protein>
    <submittedName>
        <fullName evidence="2">Uncharacterized protein</fullName>
    </submittedName>
</protein>
<name>A0A9J5YRF4_SOLCO</name>
<keyword evidence="1" id="KW-0812">Transmembrane</keyword>